<proteinExistence type="predicted"/>
<keyword evidence="2" id="KW-0472">Membrane</keyword>
<feature type="region of interest" description="Disordered" evidence="1">
    <location>
        <begin position="117"/>
        <end position="139"/>
    </location>
</feature>
<accession>A0AAD4GN74</accession>
<keyword evidence="2" id="KW-0812">Transmembrane</keyword>
<evidence type="ECO:0000313" key="4">
    <source>
        <dbReference type="Proteomes" id="UP001194746"/>
    </source>
</evidence>
<evidence type="ECO:0008006" key="5">
    <source>
        <dbReference type="Google" id="ProtNLM"/>
    </source>
</evidence>
<gene>
    <name evidence="3" type="ORF">FE257_002702</name>
</gene>
<dbReference type="InterPro" id="IPR036028">
    <property type="entry name" value="SH3-like_dom_sf"/>
</dbReference>
<protein>
    <recommendedName>
        <fullName evidence="5">SH3 domain-containing protein</fullName>
    </recommendedName>
</protein>
<dbReference type="AlphaFoldDB" id="A0AAD4GN74"/>
<evidence type="ECO:0000313" key="3">
    <source>
        <dbReference type="EMBL" id="KAF9883859.1"/>
    </source>
</evidence>
<evidence type="ECO:0000256" key="1">
    <source>
        <dbReference type="SAM" id="MobiDB-lite"/>
    </source>
</evidence>
<comment type="caution">
    <text evidence="3">The sequence shown here is derived from an EMBL/GenBank/DDBJ whole genome shotgun (WGS) entry which is preliminary data.</text>
</comment>
<reference evidence="3" key="2">
    <citation type="submission" date="2020-02" db="EMBL/GenBank/DDBJ databases">
        <authorList>
            <person name="Gilchrist C.L.M."/>
            <person name="Chooi Y.-H."/>
        </authorList>
    </citation>
    <scope>NUCLEOTIDE SEQUENCE</scope>
    <source>
        <strain evidence="3">MST-FP2251</strain>
    </source>
</reference>
<keyword evidence="4" id="KW-1185">Reference proteome</keyword>
<keyword evidence="2" id="KW-1133">Transmembrane helix</keyword>
<feature type="region of interest" description="Disordered" evidence="1">
    <location>
        <begin position="158"/>
        <end position="185"/>
    </location>
</feature>
<organism evidence="3 4">
    <name type="scientific">Aspergillus nanangensis</name>
    <dbReference type="NCBI Taxonomy" id="2582783"/>
    <lineage>
        <taxon>Eukaryota</taxon>
        <taxon>Fungi</taxon>
        <taxon>Dikarya</taxon>
        <taxon>Ascomycota</taxon>
        <taxon>Pezizomycotina</taxon>
        <taxon>Eurotiomycetes</taxon>
        <taxon>Eurotiomycetidae</taxon>
        <taxon>Eurotiales</taxon>
        <taxon>Aspergillaceae</taxon>
        <taxon>Aspergillus</taxon>
        <taxon>Aspergillus subgen. Circumdati</taxon>
    </lineage>
</organism>
<sequence length="478" mass="52165">MALPLASPTAQAYAPTNADLNREPLKDRTIATDRAPDDGLYHPNEYTAGSGGTQAILDHPLAAPTTQPEQIKEAPRIPVNDGFYHPVQGSGGSQTQTKVPEAGLYHPPQAANSLETSAPTGINPQGFLEGQRPRHTQKQSTFNTLVATTLATQTTVQSLSTSATGTQSSATNTSSEAPSSHSGSSSKLDGVYAAISILLAVGVIVIAVLASARRKKKLLKAALKNPDAPIPDDHHREYFNFKPALLYLKSFHHNIKKHDGNGSSHNRSADEKTKSRESFFRLSLKLDGKHNQLRGLGLKEEFLESITSVCSDRTMVEPDPTITTTRCEDKVCKPSEQCPPVKSLEATKNVPGYRRGIFHVEMDFRPLKPGQVKLQRGSLAAIYEVFENGWVFCILNGNFQQGLAPRACFSGRPISNEFDHNLPLLAGPSSPLVGDPLQHYARFYPRFPPNRIHREPSETNMVPRSGSGVKAIVWPKFR</sequence>
<dbReference type="EMBL" id="VCAU01000144">
    <property type="protein sequence ID" value="KAF9883859.1"/>
    <property type="molecule type" value="Genomic_DNA"/>
</dbReference>
<dbReference type="SUPFAM" id="SSF50044">
    <property type="entry name" value="SH3-domain"/>
    <property type="match status" value="1"/>
</dbReference>
<feature type="transmembrane region" description="Helical" evidence="2">
    <location>
        <begin position="190"/>
        <end position="210"/>
    </location>
</feature>
<reference evidence="3" key="1">
    <citation type="journal article" date="2019" name="Beilstein J. Org. Chem.">
        <title>Nanangenines: drimane sesquiterpenoids as the dominant metabolite cohort of a novel Australian fungus, Aspergillus nanangensis.</title>
        <authorList>
            <person name="Lacey H.J."/>
            <person name="Gilchrist C.L.M."/>
            <person name="Crombie A."/>
            <person name="Kalaitzis J.A."/>
            <person name="Vuong D."/>
            <person name="Rutledge P.J."/>
            <person name="Turner P."/>
            <person name="Pitt J.I."/>
            <person name="Lacey E."/>
            <person name="Chooi Y.H."/>
            <person name="Piggott A.M."/>
        </authorList>
    </citation>
    <scope>NUCLEOTIDE SEQUENCE</scope>
    <source>
        <strain evidence="3">MST-FP2251</strain>
    </source>
</reference>
<feature type="compositionally biased region" description="Basic and acidic residues" evidence="1">
    <location>
        <begin position="20"/>
        <end position="40"/>
    </location>
</feature>
<feature type="region of interest" description="Disordered" evidence="1">
    <location>
        <begin position="1"/>
        <end position="49"/>
    </location>
</feature>
<name>A0AAD4GN74_ASPNN</name>
<evidence type="ECO:0000256" key="2">
    <source>
        <dbReference type="SAM" id="Phobius"/>
    </source>
</evidence>
<dbReference type="Proteomes" id="UP001194746">
    <property type="component" value="Unassembled WGS sequence"/>
</dbReference>